<feature type="transmembrane region" description="Helical" evidence="6">
    <location>
        <begin position="144"/>
        <end position="164"/>
    </location>
</feature>
<reference evidence="8" key="1">
    <citation type="submission" date="2021-12" db="EMBL/GenBank/DDBJ databases">
        <authorList>
            <person name="King R."/>
        </authorList>
    </citation>
    <scope>NUCLEOTIDE SEQUENCE</scope>
</reference>
<feature type="domain" description="Major facilitator superfamily (MFS) profile" evidence="7">
    <location>
        <begin position="48"/>
        <end position="552"/>
    </location>
</feature>
<evidence type="ECO:0000256" key="5">
    <source>
        <dbReference type="ARBA" id="ARBA00023136"/>
    </source>
</evidence>
<keyword evidence="3 6" id="KW-0812">Transmembrane</keyword>
<sequence length="590" mass="63066">MVCKVVPKRTTPTRRCEAMDAQATQTQEVADYETALDTAGYGRFSRSALGACACAFFTTGVQNCVMSYVLPAAKCELQLTTYQAGLINMAFMSGGVASAFFWGIVGDVFGRRNILSLTLLLDATIMLAQSTVNDYRLLLAARSMNGFLIGGPSTLVFTFLSDLVGFKKRQFYLNITGMCFVAAWLILPAIAWLVIPFKTVDYHTVLPVASWRLYLALGSIPGFVSGLWMLTLPESPRLLADTNRGDKALKLLAKIHSRNNGKGAEYKIKKIIQDDIFVDKLLGTEESRSKVLFLGVLKDLKVFVSKSYAVKSSLILFVFFANMAAGFGLNLWIPELLLRMQGKGCKFARQVAMPENARLVNASAWQEFAKLFPQEGGYNDSAFDTFESRSGGDKCDDFMNDDVFTSGLIVGACCVLGNAACALLCAHGGGRGVRRAAAACALACAFACACLAACACSCASSNKIAVAAAAALNAASLNGNVLLIRLLLHALPAKLSGLGVCWGAWWGRAGGVASNLAVGVLLDYSCPAPFIAVAALLTMSVGGIMMIKLGDSTPPAVVNEDQENQKTVSLDRYISTHIRRGGAGFLSAKQ</sequence>
<dbReference type="Proteomes" id="UP001153292">
    <property type="component" value="Chromosome 13"/>
</dbReference>
<dbReference type="InterPro" id="IPR036259">
    <property type="entry name" value="MFS_trans_sf"/>
</dbReference>
<dbReference type="InterPro" id="IPR020846">
    <property type="entry name" value="MFS_dom"/>
</dbReference>
<keyword evidence="2" id="KW-0813">Transport</keyword>
<protein>
    <recommendedName>
        <fullName evidence="7">Major facilitator superfamily (MFS) profile domain-containing protein</fullName>
    </recommendedName>
</protein>
<dbReference type="PROSITE" id="PS50850">
    <property type="entry name" value="MFS"/>
    <property type="match status" value="1"/>
</dbReference>
<evidence type="ECO:0000313" key="9">
    <source>
        <dbReference type="Proteomes" id="UP001153292"/>
    </source>
</evidence>
<name>A0ABN8L1Q6_CHISP</name>
<feature type="transmembrane region" description="Helical" evidence="6">
    <location>
        <begin position="403"/>
        <end position="424"/>
    </location>
</feature>
<feature type="transmembrane region" description="Helical" evidence="6">
    <location>
        <begin position="114"/>
        <end position="132"/>
    </location>
</feature>
<keyword evidence="9" id="KW-1185">Reference proteome</keyword>
<dbReference type="Pfam" id="PF07690">
    <property type="entry name" value="MFS_1"/>
    <property type="match status" value="1"/>
</dbReference>
<feature type="transmembrane region" description="Helical" evidence="6">
    <location>
        <begin position="171"/>
        <end position="195"/>
    </location>
</feature>
<evidence type="ECO:0000313" key="8">
    <source>
        <dbReference type="EMBL" id="CAH2981600.1"/>
    </source>
</evidence>
<evidence type="ECO:0000256" key="3">
    <source>
        <dbReference type="ARBA" id="ARBA00022692"/>
    </source>
</evidence>
<feature type="transmembrane region" description="Helical" evidence="6">
    <location>
        <begin position="48"/>
        <end position="70"/>
    </location>
</feature>
<evidence type="ECO:0000259" key="7">
    <source>
        <dbReference type="PROSITE" id="PS50850"/>
    </source>
</evidence>
<evidence type="ECO:0000256" key="6">
    <source>
        <dbReference type="SAM" id="Phobius"/>
    </source>
</evidence>
<dbReference type="EMBL" id="OU963906">
    <property type="protein sequence ID" value="CAH2981600.1"/>
    <property type="molecule type" value="Genomic_DNA"/>
</dbReference>
<dbReference type="PANTHER" id="PTHR23511">
    <property type="entry name" value="SYNAPTIC VESICLE GLYCOPROTEIN 2"/>
    <property type="match status" value="1"/>
</dbReference>
<gene>
    <name evidence="8" type="ORF">CHILSU_LOCUS2125</name>
</gene>
<feature type="transmembrane region" description="Helical" evidence="6">
    <location>
        <begin position="82"/>
        <end position="102"/>
    </location>
</feature>
<keyword evidence="5 6" id="KW-0472">Membrane</keyword>
<accession>A0ABN8L1Q6</accession>
<feature type="transmembrane region" description="Helical" evidence="6">
    <location>
        <begin position="211"/>
        <end position="230"/>
    </location>
</feature>
<evidence type="ECO:0000256" key="1">
    <source>
        <dbReference type="ARBA" id="ARBA00004141"/>
    </source>
</evidence>
<dbReference type="PANTHER" id="PTHR23511:SF38">
    <property type="entry name" value="SYNAPTIC VESICLE 2-RELATED PROTEIN-LIKE PROTEIN"/>
    <property type="match status" value="1"/>
</dbReference>
<proteinExistence type="predicted"/>
<dbReference type="SUPFAM" id="SSF103473">
    <property type="entry name" value="MFS general substrate transporter"/>
    <property type="match status" value="1"/>
</dbReference>
<organism evidence="8 9">
    <name type="scientific">Chilo suppressalis</name>
    <name type="common">Asiatic rice borer moth</name>
    <dbReference type="NCBI Taxonomy" id="168631"/>
    <lineage>
        <taxon>Eukaryota</taxon>
        <taxon>Metazoa</taxon>
        <taxon>Ecdysozoa</taxon>
        <taxon>Arthropoda</taxon>
        <taxon>Hexapoda</taxon>
        <taxon>Insecta</taxon>
        <taxon>Pterygota</taxon>
        <taxon>Neoptera</taxon>
        <taxon>Endopterygota</taxon>
        <taxon>Lepidoptera</taxon>
        <taxon>Glossata</taxon>
        <taxon>Ditrysia</taxon>
        <taxon>Pyraloidea</taxon>
        <taxon>Crambidae</taxon>
        <taxon>Crambinae</taxon>
        <taxon>Chilo</taxon>
    </lineage>
</organism>
<feature type="transmembrane region" description="Helical" evidence="6">
    <location>
        <begin position="314"/>
        <end position="333"/>
    </location>
</feature>
<dbReference type="InterPro" id="IPR011701">
    <property type="entry name" value="MFS"/>
</dbReference>
<comment type="subcellular location">
    <subcellularLocation>
        <location evidence="1">Membrane</location>
        <topology evidence="1">Multi-pass membrane protein</topology>
    </subcellularLocation>
</comment>
<feature type="transmembrane region" description="Helical" evidence="6">
    <location>
        <begin position="436"/>
        <end position="460"/>
    </location>
</feature>
<evidence type="ECO:0000256" key="2">
    <source>
        <dbReference type="ARBA" id="ARBA00022448"/>
    </source>
</evidence>
<evidence type="ECO:0000256" key="4">
    <source>
        <dbReference type="ARBA" id="ARBA00022989"/>
    </source>
</evidence>
<keyword evidence="4 6" id="KW-1133">Transmembrane helix</keyword>
<dbReference type="Gene3D" id="1.20.1250.20">
    <property type="entry name" value="MFS general substrate transporter like domains"/>
    <property type="match status" value="1"/>
</dbReference>